<keyword evidence="3 6" id="KW-0812">Transmembrane</keyword>
<dbReference type="InterPro" id="IPR007208">
    <property type="entry name" value="MrpF/PhaF-like"/>
</dbReference>
<protein>
    <submittedName>
        <fullName evidence="7">Uncharacterized protein</fullName>
    </submittedName>
</protein>
<keyword evidence="8" id="KW-1185">Reference proteome</keyword>
<comment type="caution">
    <text evidence="7">The sequence shown here is derived from an EMBL/GenBank/DDBJ whole genome shotgun (WGS) entry which is preliminary data.</text>
</comment>
<reference evidence="7" key="1">
    <citation type="journal article" date="2014" name="Int. J. Syst. Evol. Microbiol.">
        <title>Complete genome sequence of Corynebacterium casei LMG S-19264T (=DSM 44701T), isolated from a smear-ripened cheese.</title>
        <authorList>
            <consortium name="US DOE Joint Genome Institute (JGI-PGF)"/>
            <person name="Walter F."/>
            <person name="Albersmeier A."/>
            <person name="Kalinowski J."/>
            <person name="Ruckert C."/>
        </authorList>
    </citation>
    <scope>NUCLEOTIDE SEQUENCE</scope>
    <source>
        <strain evidence="7">CGMCC 4.7312</strain>
    </source>
</reference>
<dbReference type="AlphaFoldDB" id="A0A917U7X3"/>
<dbReference type="GO" id="GO:0015075">
    <property type="term" value="F:monoatomic ion transmembrane transporter activity"/>
    <property type="evidence" value="ECO:0007669"/>
    <property type="project" value="InterPro"/>
</dbReference>
<dbReference type="GO" id="GO:0005886">
    <property type="term" value="C:plasma membrane"/>
    <property type="evidence" value="ECO:0007669"/>
    <property type="project" value="UniProtKB-SubCell"/>
</dbReference>
<evidence type="ECO:0000256" key="1">
    <source>
        <dbReference type="ARBA" id="ARBA00004651"/>
    </source>
</evidence>
<accession>A0A917U7X3</accession>
<keyword evidence="4 6" id="KW-1133">Transmembrane helix</keyword>
<dbReference type="Proteomes" id="UP000608890">
    <property type="component" value="Unassembled WGS sequence"/>
</dbReference>
<dbReference type="Pfam" id="PF04066">
    <property type="entry name" value="MrpF_PhaF"/>
    <property type="match status" value="1"/>
</dbReference>
<evidence type="ECO:0000313" key="7">
    <source>
        <dbReference type="EMBL" id="GGM58954.1"/>
    </source>
</evidence>
<feature type="transmembrane region" description="Helical" evidence="6">
    <location>
        <begin position="29"/>
        <end position="50"/>
    </location>
</feature>
<keyword evidence="2" id="KW-1003">Cell membrane</keyword>
<evidence type="ECO:0000256" key="4">
    <source>
        <dbReference type="ARBA" id="ARBA00022989"/>
    </source>
</evidence>
<proteinExistence type="predicted"/>
<evidence type="ECO:0000256" key="2">
    <source>
        <dbReference type="ARBA" id="ARBA00022475"/>
    </source>
</evidence>
<reference evidence="7" key="2">
    <citation type="submission" date="2020-09" db="EMBL/GenBank/DDBJ databases">
        <authorList>
            <person name="Sun Q."/>
            <person name="Zhou Y."/>
        </authorList>
    </citation>
    <scope>NUCLEOTIDE SEQUENCE</scope>
    <source>
        <strain evidence="7">CGMCC 4.7312</strain>
    </source>
</reference>
<keyword evidence="5 6" id="KW-0472">Membrane</keyword>
<feature type="transmembrane region" description="Helical" evidence="6">
    <location>
        <begin position="57"/>
        <end position="80"/>
    </location>
</feature>
<comment type="subcellular location">
    <subcellularLocation>
        <location evidence="1">Cell membrane</location>
        <topology evidence="1">Multi-pass membrane protein</topology>
    </subcellularLocation>
</comment>
<name>A0A917U7X3_9ACTN</name>
<gene>
    <name evidence="7" type="ORF">GCM10011608_49990</name>
</gene>
<evidence type="ECO:0000256" key="3">
    <source>
        <dbReference type="ARBA" id="ARBA00022692"/>
    </source>
</evidence>
<dbReference type="EMBL" id="BMNB01000030">
    <property type="protein sequence ID" value="GGM58954.1"/>
    <property type="molecule type" value="Genomic_DNA"/>
</dbReference>
<sequence length="84" mass="8876">MNLWLAAGLALMVAGLGPALYLGARGDALQRLIGLELSSTLTVLILLLLARGFDQSSYLIAPLVLAVLSFAGILVFTRLLEPQP</sequence>
<organism evidence="7 8">
    <name type="scientific">Micromonospora sonchi</name>
    <dbReference type="NCBI Taxonomy" id="1763543"/>
    <lineage>
        <taxon>Bacteria</taxon>
        <taxon>Bacillati</taxon>
        <taxon>Actinomycetota</taxon>
        <taxon>Actinomycetes</taxon>
        <taxon>Micromonosporales</taxon>
        <taxon>Micromonosporaceae</taxon>
        <taxon>Micromonospora</taxon>
    </lineage>
</organism>
<dbReference type="RefSeq" id="WP_229706424.1">
    <property type="nucleotide sequence ID" value="NZ_BMNB01000030.1"/>
</dbReference>
<evidence type="ECO:0000256" key="5">
    <source>
        <dbReference type="ARBA" id="ARBA00023136"/>
    </source>
</evidence>
<evidence type="ECO:0000256" key="6">
    <source>
        <dbReference type="SAM" id="Phobius"/>
    </source>
</evidence>
<evidence type="ECO:0000313" key="8">
    <source>
        <dbReference type="Proteomes" id="UP000608890"/>
    </source>
</evidence>